<name>A0ABQ2MC81_9ACTN</name>
<evidence type="ECO:0000256" key="1">
    <source>
        <dbReference type="SAM" id="MobiDB-lite"/>
    </source>
</evidence>
<dbReference type="Proteomes" id="UP000656881">
    <property type="component" value="Unassembled WGS sequence"/>
</dbReference>
<organism evidence="2 3">
    <name type="scientific">Streptomyces lasiicapitis</name>
    <dbReference type="NCBI Taxonomy" id="1923961"/>
    <lineage>
        <taxon>Bacteria</taxon>
        <taxon>Bacillati</taxon>
        <taxon>Actinomycetota</taxon>
        <taxon>Actinomycetes</taxon>
        <taxon>Kitasatosporales</taxon>
        <taxon>Streptomycetaceae</taxon>
        <taxon>Streptomyces</taxon>
    </lineage>
</organism>
<feature type="region of interest" description="Disordered" evidence="1">
    <location>
        <begin position="105"/>
        <end position="127"/>
    </location>
</feature>
<proteinExistence type="predicted"/>
<dbReference type="NCBIfam" id="NF042914">
    <property type="entry name" value="SAV915_dom"/>
    <property type="match status" value="1"/>
</dbReference>
<protein>
    <recommendedName>
        <fullName evidence="4">SseB protein N-terminal domain-containing protein</fullName>
    </recommendedName>
</protein>
<sequence>MSPVEHCEDPEPSEPVPAGSLRVLHVPVRSGTAGCAARFFRTPLGGRTAVGFTSLEQLVATLGADHPWITLAEPALRALAAPLGITTVTVDPQLTAPWVTERRTRTGNWHVQPQPSEPSAALDPLIG</sequence>
<comment type="caution">
    <text evidence="2">The sequence shown here is derived from an EMBL/GenBank/DDBJ whole genome shotgun (WGS) entry which is preliminary data.</text>
</comment>
<evidence type="ECO:0000313" key="2">
    <source>
        <dbReference type="EMBL" id="GGO49416.1"/>
    </source>
</evidence>
<dbReference type="RefSeq" id="WP_189175530.1">
    <property type="nucleotide sequence ID" value="NZ_BMNG01000010.1"/>
</dbReference>
<reference evidence="3" key="1">
    <citation type="journal article" date="2019" name="Int. J. Syst. Evol. Microbiol.">
        <title>The Global Catalogue of Microorganisms (GCM) 10K type strain sequencing project: providing services to taxonomists for standard genome sequencing and annotation.</title>
        <authorList>
            <consortium name="The Broad Institute Genomics Platform"/>
            <consortium name="The Broad Institute Genome Sequencing Center for Infectious Disease"/>
            <person name="Wu L."/>
            <person name="Ma J."/>
        </authorList>
    </citation>
    <scope>NUCLEOTIDE SEQUENCE [LARGE SCALE GENOMIC DNA]</scope>
    <source>
        <strain evidence="3">CGMCC 4.7349</strain>
    </source>
</reference>
<gene>
    <name evidence="2" type="ORF">GCM10012286_47340</name>
</gene>
<evidence type="ECO:0008006" key="4">
    <source>
        <dbReference type="Google" id="ProtNLM"/>
    </source>
</evidence>
<dbReference type="EMBL" id="BMNG01000010">
    <property type="protein sequence ID" value="GGO49416.1"/>
    <property type="molecule type" value="Genomic_DNA"/>
</dbReference>
<evidence type="ECO:0000313" key="3">
    <source>
        <dbReference type="Proteomes" id="UP000656881"/>
    </source>
</evidence>
<accession>A0ABQ2MC81</accession>
<keyword evidence="3" id="KW-1185">Reference proteome</keyword>
<dbReference type="InterPro" id="IPR049975">
    <property type="entry name" value="SAV_915-like_dom"/>
</dbReference>